<proteinExistence type="predicted"/>
<dbReference type="GO" id="GO:0005524">
    <property type="term" value="F:ATP binding"/>
    <property type="evidence" value="ECO:0007669"/>
    <property type="project" value="UniProtKB-KW"/>
</dbReference>
<dbReference type="GO" id="GO:0016887">
    <property type="term" value="F:ATP hydrolysis activity"/>
    <property type="evidence" value="ECO:0007669"/>
    <property type="project" value="TreeGrafter"/>
</dbReference>
<dbReference type="InterPro" id="IPR050625">
    <property type="entry name" value="ParA/MinD_ATPase"/>
</dbReference>
<reference evidence="3" key="1">
    <citation type="submission" date="2022-10" db="EMBL/GenBank/DDBJ databases">
        <title>The complete genomes of actinobacterial strains from the NBC collection.</title>
        <authorList>
            <person name="Joergensen T.S."/>
            <person name="Alvarez Arevalo M."/>
            <person name="Sterndorff E.B."/>
            <person name="Faurdal D."/>
            <person name="Vuksanovic O."/>
            <person name="Mourched A.-S."/>
            <person name="Charusanti P."/>
            <person name="Shaw S."/>
            <person name="Blin K."/>
            <person name="Weber T."/>
        </authorList>
    </citation>
    <scope>NUCLEOTIDE SEQUENCE</scope>
    <source>
        <strain evidence="3">NBC_00049</strain>
    </source>
</reference>
<keyword evidence="3" id="KW-0067">ATP-binding</keyword>
<evidence type="ECO:0000259" key="2">
    <source>
        <dbReference type="Pfam" id="PF01656"/>
    </source>
</evidence>
<accession>A0AAU2JTN3</accession>
<dbReference type="SUPFAM" id="SSF52540">
    <property type="entry name" value="P-loop containing nucleoside triphosphate hydrolases"/>
    <property type="match status" value="1"/>
</dbReference>
<evidence type="ECO:0000256" key="1">
    <source>
        <dbReference type="SAM" id="MobiDB-lite"/>
    </source>
</evidence>
<dbReference type="PANTHER" id="PTHR43384:SF15">
    <property type="entry name" value="ATP-BINDING PROTEIN"/>
    <property type="match status" value="1"/>
</dbReference>
<dbReference type="EMBL" id="CP108264">
    <property type="protein sequence ID" value="WTU75146.1"/>
    <property type="molecule type" value="Genomic_DNA"/>
</dbReference>
<gene>
    <name evidence="3" type="ORF">OG327_18505</name>
</gene>
<keyword evidence="3" id="KW-0547">Nucleotide-binding</keyword>
<dbReference type="InterPro" id="IPR002586">
    <property type="entry name" value="CobQ/CobB/MinD/ParA_Nub-bd_dom"/>
</dbReference>
<dbReference type="GO" id="GO:0051782">
    <property type="term" value="P:negative regulation of cell division"/>
    <property type="evidence" value="ECO:0007669"/>
    <property type="project" value="TreeGrafter"/>
</dbReference>
<feature type="region of interest" description="Disordered" evidence="1">
    <location>
        <begin position="323"/>
        <end position="361"/>
    </location>
</feature>
<feature type="domain" description="CobQ/CobB/MinD/ParA nucleotide binding" evidence="2">
    <location>
        <begin position="7"/>
        <end position="228"/>
    </location>
</feature>
<dbReference type="GO" id="GO:0009898">
    <property type="term" value="C:cytoplasmic side of plasma membrane"/>
    <property type="evidence" value="ECO:0007669"/>
    <property type="project" value="TreeGrafter"/>
</dbReference>
<dbReference type="InterPro" id="IPR027417">
    <property type="entry name" value="P-loop_NTPase"/>
</dbReference>
<organism evidence="3">
    <name type="scientific">Streptomyces sp. NBC_00049</name>
    <dbReference type="NCBI Taxonomy" id="2903617"/>
    <lineage>
        <taxon>Bacteria</taxon>
        <taxon>Bacillati</taxon>
        <taxon>Actinomycetota</taxon>
        <taxon>Actinomycetes</taxon>
        <taxon>Kitasatosporales</taxon>
        <taxon>Streptomycetaceae</taxon>
        <taxon>Streptomyces</taxon>
    </lineage>
</organism>
<dbReference type="Gene3D" id="3.40.50.300">
    <property type="entry name" value="P-loop containing nucleotide triphosphate hydrolases"/>
    <property type="match status" value="1"/>
</dbReference>
<dbReference type="PANTHER" id="PTHR43384">
    <property type="entry name" value="SEPTUM SITE-DETERMINING PROTEIN MIND HOMOLOG, CHLOROPLASTIC-RELATED"/>
    <property type="match status" value="1"/>
</dbReference>
<dbReference type="AlphaFoldDB" id="A0AAU2JTN3"/>
<sequence length="361" mass="39039">MKIAFVGKGGSGKTTLSSLFIRHLAANEAPVVAVDADINQHLGAALGLGEDEAAELPALGAHLPLIKDYLRGSNPRIASADTMIKTTPPGRGSRLLRVTEDNPVYEACARTLLLDGEPVRLMATGPFTEADLGVACYHSKVGAVELCLNHLVDGPEEYVVVDMTAGSDSFASGMFTRFDVTFLVAEPTRKGVSVYRQYKEYARDFGVTLKVIGNKVQGPEDIEFLQDEVGEDLLVTVGHSDWVRAMEKGRPAAFHLLEATNRLALQSLQDAADDSYALRDWARYTEQMVRFHLRNAESWGNAKTGVDLADQVDPDFVLREDTTGALDAAGTEESAGIRDADAMDALVSPRPHPHRPAPQPA</sequence>
<name>A0AAU2JTN3_9ACTN</name>
<protein>
    <submittedName>
        <fullName evidence="3">ATP-binding protein</fullName>
    </submittedName>
</protein>
<dbReference type="Pfam" id="PF01656">
    <property type="entry name" value="CbiA"/>
    <property type="match status" value="1"/>
</dbReference>
<evidence type="ECO:0000313" key="3">
    <source>
        <dbReference type="EMBL" id="WTU75146.1"/>
    </source>
</evidence>
<dbReference type="GO" id="GO:0005829">
    <property type="term" value="C:cytosol"/>
    <property type="evidence" value="ECO:0007669"/>
    <property type="project" value="TreeGrafter"/>
</dbReference>